<name>A0A517NFU1_9BACT</name>
<reference evidence="7 8" key="1">
    <citation type="submission" date="2019-02" db="EMBL/GenBank/DDBJ databases">
        <title>Deep-cultivation of Planctomycetes and their phenomic and genomic characterization uncovers novel biology.</title>
        <authorList>
            <person name="Wiegand S."/>
            <person name="Jogler M."/>
            <person name="Boedeker C."/>
            <person name="Pinto D."/>
            <person name="Vollmers J."/>
            <person name="Rivas-Marin E."/>
            <person name="Kohn T."/>
            <person name="Peeters S.H."/>
            <person name="Heuer A."/>
            <person name="Rast P."/>
            <person name="Oberbeckmann S."/>
            <person name="Bunk B."/>
            <person name="Jeske O."/>
            <person name="Meyerdierks A."/>
            <person name="Storesund J.E."/>
            <person name="Kallscheuer N."/>
            <person name="Luecker S."/>
            <person name="Lage O.M."/>
            <person name="Pohl T."/>
            <person name="Merkel B.J."/>
            <person name="Hornburger P."/>
            <person name="Mueller R.-W."/>
            <person name="Bruemmer F."/>
            <person name="Labrenz M."/>
            <person name="Spormann A.M."/>
            <person name="Op den Camp H."/>
            <person name="Overmann J."/>
            <person name="Amann R."/>
            <person name="Jetten M.S.M."/>
            <person name="Mascher T."/>
            <person name="Medema M.H."/>
            <person name="Devos D.P."/>
            <person name="Kaster A.-K."/>
            <person name="Ovreas L."/>
            <person name="Rohde M."/>
            <person name="Galperin M.Y."/>
            <person name="Jogler C."/>
        </authorList>
    </citation>
    <scope>NUCLEOTIDE SEQUENCE [LARGE SCALE GENOMIC DNA]</scope>
    <source>
        <strain evidence="7 8">K22_7</strain>
    </source>
</reference>
<evidence type="ECO:0000256" key="4">
    <source>
        <dbReference type="ARBA" id="ARBA00022989"/>
    </source>
</evidence>
<dbReference type="GO" id="GO:0015081">
    <property type="term" value="F:sodium ion transmembrane transporter activity"/>
    <property type="evidence" value="ECO:0007669"/>
    <property type="project" value="InterPro"/>
</dbReference>
<evidence type="ECO:0008006" key="9">
    <source>
        <dbReference type="Google" id="ProtNLM"/>
    </source>
</evidence>
<keyword evidence="5 6" id="KW-0472">Membrane</keyword>
<evidence type="ECO:0000256" key="5">
    <source>
        <dbReference type="ARBA" id="ARBA00023136"/>
    </source>
</evidence>
<organism evidence="7 8">
    <name type="scientific">Rubripirellula lacrimiformis</name>
    <dbReference type="NCBI Taxonomy" id="1930273"/>
    <lineage>
        <taxon>Bacteria</taxon>
        <taxon>Pseudomonadati</taxon>
        <taxon>Planctomycetota</taxon>
        <taxon>Planctomycetia</taxon>
        <taxon>Pirellulales</taxon>
        <taxon>Pirellulaceae</taxon>
        <taxon>Rubripirellula</taxon>
    </lineage>
</organism>
<sequence>MPILAESVYGRGLAIAIAGLVIVFAALVLLSLFIASLPTLMRLLDRIWPEVDHSHRETSHPESHVADDGAVLAAIGFVLHSELQHYSDSQKSTDGSKNS</sequence>
<dbReference type="KEGG" id="rlc:K227x_44010"/>
<dbReference type="AlphaFoldDB" id="A0A517NFU1"/>
<proteinExistence type="predicted"/>
<dbReference type="GO" id="GO:0036376">
    <property type="term" value="P:sodium ion export across plasma membrane"/>
    <property type="evidence" value="ECO:0007669"/>
    <property type="project" value="InterPro"/>
</dbReference>
<dbReference type="Pfam" id="PF04277">
    <property type="entry name" value="OAD_gamma"/>
    <property type="match status" value="1"/>
</dbReference>
<dbReference type="InterPro" id="IPR005899">
    <property type="entry name" value="Na_pump_deCOase"/>
</dbReference>
<keyword evidence="8" id="KW-1185">Reference proteome</keyword>
<evidence type="ECO:0000256" key="6">
    <source>
        <dbReference type="SAM" id="Phobius"/>
    </source>
</evidence>
<evidence type="ECO:0000256" key="1">
    <source>
        <dbReference type="ARBA" id="ARBA00004236"/>
    </source>
</evidence>
<keyword evidence="3 6" id="KW-0812">Transmembrane</keyword>
<evidence type="ECO:0000256" key="2">
    <source>
        <dbReference type="ARBA" id="ARBA00022475"/>
    </source>
</evidence>
<evidence type="ECO:0000313" key="8">
    <source>
        <dbReference type="Proteomes" id="UP000318538"/>
    </source>
</evidence>
<dbReference type="EMBL" id="CP036525">
    <property type="protein sequence ID" value="QDT05994.1"/>
    <property type="molecule type" value="Genomic_DNA"/>
</dbReference>
<dbReference type="GO" id="GO:0005886">
    <property type="term" value="C:plasma membrane"/>
    <property type="evidence" value="ECO:0007669"/>
    <property type="project" value="UniProtKB-SubCell"/>
</dbReference>
<evidence type="ECO:0000256" key="3">
    <source>
        <dbReference type="ARBA" id="ARBA00022692"/>
    </source>
</evidence>
<gene>
    <name evidence="7" type="ORF">K227x_44010</name>
</gene>
<comment type="subcellular location">
    <subcellularLocation>
        <location evidence="1">Cell membrane</location>
    </subcellularLocation>
</comment>
<keyword evidence="2" id="KW-1003">Cell membrane</keyword>
<accession>A0A517NFU1</accession>
<evidence type="ECO:0000313" key="7">
    <source>
        <dbReference type="EMBL" id="QDT05994.1"/>
    </source>
</evidence>
<keyword evidence="4 6" id="KW-1133">Transmembrane helix</keyword>
<dbReference type="Proteomes" id="UP000318538">
    <property type="component" value="Chromosome"/>
</dbReference>
<feature type="transmembrane region" description="Helical" evidence="6">
    <location>
        <begin position="12"/>
        <end position="37"/>
    </location>
</feature>
<protein>
    <recommendedName>
        <fullName evidence="9">Oxaloacetate decarboxylase, gamma chain</fullName>
    </recommendedName>
</protein>